<dbReference type="PANTHER" id="PTHR45833:SF1">
    <property type="entry name" value="METHIONINE SYNTHASE"/>
    <property type="match status" value="1"/>
</dbReference>
<dbReference type="AlphaFoldDB" id="A0A1I0AEX0"/>
<dbReference type="GO" id="GO:0050897">
    <property type="term" value="F:cobalt ion binding"/>
    <property type="evidence" value="ECO:0007669"/>
    <property type="project" value="InterPro"/>
</dbReference>
<proteinExistence type="inferred from homology"/>
<evidence type="ECO:0000256" key="1">
    <source>
        <dbReference type="ARBA" id="ARBA00010854"/>
    </source>
</evidence>
<sequence>MSRYIPPHPTGDLMKTGKEITPEEMAADLYPSDTTERRIAEAVFNGDEDEVISCLKEAIDSGSDPLSLIDKGLLAGMSIVSSLYDRDMLYLPDIIMASNAMKDGIEYCKERSGKTPELKGKVVSYVVEGDIHDIGKKIVAALLVAKGFEVIDLGSDVPVNEVIDSVKREHPIMLTGTALITMARYSFKEVNDKLLEEGIKIPFLCGGGGVNRDFVSSLELGVYCEDGVNVPEIAEDIINGATIKELIRKYVIFNI</sequence>
<dbReference type="InterPro" id="IPR012741">
    <property type="entry name" value="Corrinoid_p"/>
</dbReference>
<dbReference type="GO" id="GO:0008705">
    <property type="term" value="F:methionine synthase activity"/>
    <property type="evidence" value="ECO:0007669"/>
    <property type="project" value="TreeGrafter"/>
</dbReference>
<organism evidence="6 7">
    <name type="scientific">Methanococcoides vulcani</name>
    <dbReference type="NCBI Taxonomy" id="1353158"/>
    <lineage>
        <taxon>Archaea</taxon>
        <taxon>Methanobacteriati</taxon>
        <taxon>Methanobacteriota</taxon>
        <taxon>Stenosarchaea group</taxon>
        <taxon>Methanomicrobia</taxon>
        <taxon>Methanosarcinales</taxon>
        <taxon>Methanosarcinaceae</taxon>
        <taxon>Methanococcoides</taxon>
    </lineage>
</organism>
<dbReference type="GO" id="GO:0015948">
    <property type="term" value="P:methanogenesis"/>
    <property type="evidence" value="ECO:0007669"/>
    <property type="project" value="InterPro"/>
</dbReference>
<dbReference type="STRING" id="1353158.SAMN04488587_1599"/>
<accession>A0A1I0AEX0</accession>
<dbReference type="InterPro" id="IPR036594">
    <property type="entry name" value="Meth_synthase_dom"/>
</dbReference>
<dbReference type="SUPFAM" id="SSF47644">
    <property type="entry name" value="Methionine synthase domain"/>
    <property type="match status" value="1"/>
</dbReference>
<keyword evidence="2" id="KW-0479">Metal-binding</keyword>
<dbReference type="Proteomes" id="UP000243338">
    <property type="component" value="Unassembled WGS sequence"/>
</dbReference>
<dbReference type="Pfam" id="PF02607">
    <property type="entry name" value="B12-binding_2"/>
    <property type="match status" value="1"/>
</dbReference>
<reference evidence="7" key="1">
    <citation type="submission" date="2016-10" db="EMBL/GenBank/DDBJ databases">
        <authorList>
            <person name="Varghese N."/>
            <person name="Submissions S."/>
        </authorList>
    </citation>
    <scope>NUCLEOTIDE SEQUENCE [LARGE SCALE GENOMIC DNA]</scope>
    <source>
        <strain evidence="7">SLH 33</strain>
    </source>
</reference>
<evidence type="ECO:0000256" key="3">
    <source>
        <dbReference type="ARBA" id="ARBA00023285"/>
    </source>
</evidence>
<evidence type="ECO:0000259" key="4">
    <source>
        <dbReference type="PROSITE" id="PS51332"/>
    </source>
</evidence>
<feature type="domain" description="B12-binding N-terminal" evidence="5">
    <location>
        <begin position="26"/>
        <end position="120"/>
    </location>
</feature>
<dbReference type="EMBL" id="FOHQ01000004">
    <property type="protein sequence ID" value="SES92369.1"/>
    <property type="molecule type" value="Genomic_DNA"/>
</dbReference>
<dbReference type="GO" id="GO:0046653">
    <property type="term" value="P:tetrahydrofolate metabolic process"/>
    <property type="evidence" value="ECO:0007669"/>
    <property type="project" value="TreeGrafter"/>
</dbReference>
<evidence type="ECO:0000259" key="5">
    <source>
        <dbReference type="PROSITE" id="PS51337"/>
    </source>
</evidence>
<dbReference type="InterPro" id="IPR036724">
    <property type="entry name" value="Cobalamin-bd_sf"/>
</dbReference>
<keyword evidence="3" id="KW-0170">Cobalt</keyword>
<dbReference type="NCBIfam" id="TIGR02370">
    <property type="entry name" value="pyl_corrinoid"/>
    <property type="match status" value="1"/>
</dbReference>
<evidence type="ECO:0000256" key="2">
    <source>
        <dbReference type="ARBA" id="ARBA00022723"/>
    </source>
</evidence>
<dbReference type="InterPro" id="IPR050554">
    <property type="entry name" value="Met_Synthase/Corrinoid"/>
</dbReference>
<dbReference type="PROSITE" id="PS51332">
    <property type="entry name" value="B12_BINDING"/>
    <property type="match status" value="1"/>
</dbReference>
<gene>
    <name evidence="6" type="ORF">SAMN04488587_1599</name>
</gene>
<dbReference type="GO" id="GO:0005829">
    <property type="term" value="C:cytosol"/>
    <property type="evidence" value="ECO:0007669"/>
    <property type="project" value="TreeGrafter"/>
</dbReference>
<dbReference type="FunFam" id="3.40.50.280:FF:000003">
    <property type="entry name" value="Dimethylamine methyltransferase corrinoid protein"/>
    <property type="match status" value="1"/>
</dbReference>
<dbReference type="GO" id="GO:0050667">
    <property type="term" value="P:homocysteine metabolic process"/>
    <property type="evidence" value="ECO:0007669"/>
    <property type="project" value="TreeGrafter"/>
</dbReference>
<name>A0A1I0AEX0_9EURY</name>
<dbReference type="SUPFAM" id="SSF52242">
    <property type="entry name" value="Cobalamin (vitamin B12)-binding domain"/>
    <property type="match status" value="1"/>
</dbReference>
<dbReference type="Gene3D" id="3.40.50.280">
    <property type="entry name" value="Cobalamin-binding domain"/>
    <property type="match status" value="1"/>
</dbReference>
<feature type="domain" description="B12-binding" evidence="4">
    <location>
        <begin position="119"/>
        <end position="248"/>
    </location>
</feature>
<dbReference type="InterPro" id="IPR006158">
    <property type="entry name" value="Cobalamin-bd"/>
</dbReference>
<dbReference type="InterPro" id="IPR003759">
    <property type="entry name" value="Cbl-bd_cap"/>
</dbReference>
<protein>
    <submittedName>
        <fullName evidence="6">Methanol corrinoid protein</fullName>
    </submittedName>
</protein>
<dbReference type="SMART" id="SM01018">
    <property type="entry name" value="B12-binding_2"/>
    <property type="match status" value="1"/>
</dbReference>
<dbReference type="PANTHER" id="PTHR45833">
    <property type="entry name" value="METHIONINE SYNTHASE"/>
    <property type="match status" value="1"/>
</dbReference>
<evidence type="ECO:0000313" key="6">
    <source>
        <dbReference type="EMBL" id="SES92369.1"/>
    </source>
</evidence>
<evidence type="ECO:0000313" key="7">
    <source>
        <dbReference type="Proteomes" id="UP000243338"/>
    </source>
</evidence>
<comment type="similarity">
    <text evidence="1">Belongs to the methylamine corrinoid protein family.</text>
</comment>
<dbReference type="GO" id="GO:0031419">
    <property type="term" value="F:cobalamin binding"/>
    <property type="evidence" value="ECO:0007669"/>
    <property type="project" value="InterPro"/>
</dbReference>
<dbReference type="PROSITE" id="PS51337">
    <property type="entry name" value="B12_BINDING_NTER"/>
    <property type="match status" value="1"/>
</dbReference>
<dbReference type="Pfam" id="PF02310">
    <property type="entry name" value="B12-binding"/>
    <property type="match status" value="1"/>
</dbReference>
<dbReference type="Gene3D" id="1.10.1240.10">
    <property type="entry name" value="Methionine synthase domain"/>
    <property type="match status" value="1"/>
</dbReference>
<keyword evidence="7" id="KW-1185">Reference proteome</keyword>